<name>A0A917YCS7_9ACTN</name>
<protein>
    <submittedName>
        <fullName evidence="2">Uncharacterized protein</fullName>
    </submittedName>
</protein>
<dbReference type="AlphaFoldDB" id="A0A917YCS7"/>
<proteinExistence type="predicted"/>
<evidence type="ECO:0000256" key="1">
    <source>
        <dbReference type="SAM" id="MobiDB-lite"/>
    </source>
</evidence>
<dbReference type="Proteomes" id="UP000600365">
    <property type="component" value="Unassembled WGS sequence"/>
</dbReference>
<dbReference type="EMBL" id="BMMM01000019">
    <property type="protein sequence ID" value="GGN86809.1"/>
    <property type="molecule type" value="Genomic_DNA"/>
</dbReference>
<sequence>MGPPDAVPPAFRTNLADTPPDPIWGRPLACESDSHLTVCIPNHWTPSCRQRERRRNHRFGFRRSYSATRVSPSLVLEWEHPGLKRPTDEMRLAR</sequence>
<keyword evidence="3" id="KW-1185">Reference proteome</keyword>
<evidence type="ECO:0000313" key="2">
    <source>
        <dbReference type="EMBL" id="GGN86809.1"/>
    </source>
</evidence>
<reference evidence="2 3" key="1">
    <citation type="journal article" date="2014" name="Int. J. Syst. Evol. Microbiol.">
        <title>Complete genome sequence of Corynebacterium casei LMG S-19264T (=DSM 44701T), isolated from a smear-ripened cheese.</title>
        <authorList>
            <consortium name="US DOE Joint Genome Institute (JGI-PGF)"/>
            <person name="Walter F."/>
            <person name="Albersmeier A."/>
            <person name="Kalinowski J."/>
            <person name="Ruckert C."/>
        </authorList>
    </citation>
    <scope>NUCLEOTIDE SEQUENCE [LARGE SCALE GENOMIC DNA]</scope>
    <source>
        <strain evidence="2 3">CGMCC 4.7111</strain>
    </source>
</reference>
<comment type="caution">
    <text evidence="2">The sequence shown here is derived from an EMBL/GenBank/DDBJ whole genome shotgun (WGS) entry which is preliminary data.</text>
</comment>
<organism evidence="2 3">
    <name type="scientific">Streptomyces albiflavescens</name>
    <dbReference type="NCBI Taxonomy" id="1623582"/>
    <lineage>
        <taxon>Bacteria</taxon>
        <taxon>Bacillati</taxon>
        <taxon>Actinomycetota</taxon>
        <taxon>Actinomycetes</taxon>
        <taxon>Kitasatosporales</taxon>
        <taxon>Streptomycetaceae</taxon>
        <taxon>Streptomyces</taxon>
    </lineage>
</organism>
<accession>A0A917YCS7</accession>
<gene>
    <name evidence="2" type="ORF">GCM10011579_079000</name>
</gene>
<feature type="region of interest" description="Disordered" evidence="1">
    <location>
        <begin position="1"/>
        <end position="20"/>
    </location>
</feature>
<evidence type="ECO:0000313" key="3">
    <source>
        <dbReference type="Proteomes" id="UP000600365"/>
    </source>
</evidence>